<dbReference type="Pfam" id="PF00078">
    <property type="entry name" value="RVT_1"/>
    <property type="match status" value="1"/>
</dbReference>
<keyword evidence="3" id="KW-1185">Reference proteome</keyword>
<dbReference type="InterPro" id="IPR003615">
    <property type="entry name" value="HNH_nuc"/>
</dbReference>
<dbReference type="AlphaFoldDB" id="A0A563W2M9"/>
<reference evidence="2 3" key="1">
    <citation type="submission" date="2019-01" db="EMBL/GenBank/DDBJ databases">
        <authorList>
            <person name="Brito A."/>
        </authorList>
    </citation>
    <scope>NUCLEOTIDE SEQUENCE [LARGE SCALE GENOMIC DNA]</scope>
    <source>
        <strain evidence="2">1</strain>
    </source>
</reference>
<accession>A0A563W2M9</accession>
<sequence>MEIASKSELNNWDEIDWVKVDSSVFKLQKRIYRASLAEDYKLVHKLQKLMVKSWYGKLLAVRKVTQENKGKKTAGIDGIKSVSPSKRLALVDELAIDGNANPTRRVWIPKPGKKEMRPLGIPTMLDRAKQSLLKMAIEPEWEAKFEGNSFGFRPGRSCHDAIKAIKDSIRTKSKYVLDADIASCFDKIKHDTLLNKINTLPEFRSQIKAWLKSGVVDFSKWSQRKGYNQTLAGTPQGGVISPLLANIALHGMENKLKEYVMGIPKRFPSGGMMSKDKRAKALSVICYADDFVIIHDEIDTVLKCKEIIEEWLKNLDLELKPSKTRIAHTLDVYNGEQLGFDFLGFHIQHHELGKHHSGKNSSSKKLGFKTIIEPQKEKIQLHYRKLDECINKMSSHKQSELIGKLIPIIRGWCNYQSPWNSSKAFKKLTNLMWNRLWRWGKRRHPNKGRKWISRKYWDLKNKGWRFTFKSEDFVYTLPKHSDFSCGKMWVKVQNTRSPFDGNETYWSKRMGDRYLTSDPQKSRLLKKQKGKCGYCGLNFHSEDLTEKHHIKEKSKGGNNSDKNLVLIHLHCHDQVHGKR</sequence>
<dbReference type="Pfam" id="PF08388">
    <property type="entry name" value="GIIM"/>
    <property type="match status" value="1"/>
</dbReference>
<feature type="domain" description="Reverse transcriptase" evidence="1">
    <location>
        <begin position="89"/>
        <end position="347"/>
    </location>
</feature>
<keyword evidence="2" id="KW-0808">Transferase</keyword>
<proteinExistence type="predicted"/>
<dbReference type="PANTHER" id="PTHR34047:SF10">
    <property type="entry name" value="GROUP II INTRON-ASSOCIATED OPEN READING FRAME"/>
    <property type="match status" value="1"/>
</dbReference>
<dbReference type="InterPro" id="IPR051083">
    <property type="entry name" value="GrpII_Intron_Splice-Mob/Def"/>
</dbReference>
<evidence type="ECO:0000313" key="3">
    <source>
        <dbReference type="Proteomes" id="UP000320055"/>
    </source>
</evidence>
<dbReference type="RefSeq" id="WP_144876358.1">
    <property type="nucleotide sequence ID" value="NZ_LR214391.1"/>
</dbReference>
<dbReference type="GO" id="GO:0003964">
    <property type="term" value="F:RNA-directed DNA polymerase activity"/>
    <property type="evidence" value="ECO:0007669"/>
    <property type="project" value="UniProtKB-KW"/>
</dbReference>
<dbReference type="CDD" id="cd01651">
    <property type="entry name" value="RT_G2_intron"/>
    <property type="match status" value="1"/>
</dbReference>
<dbReference type="InterPro" id="IPR000477">
    <property type="entry name" value="RT_dom"/>
</dbReference>
<dbReference type="SMART" id="SM00507">
    <property type="entry name" value="HNHc"/>
    <property type="match status" value="1"/>
</dbReference>
<dbReference type="GO" id="GO:0008270">
    <property type="term" value="F:zinc ion binding"/>
    <property type="evidence" value="ECO:0007669"/>
    <property type="project" value="InterPro"/>
</dbReference>
<dbReference type="CDD" id="cd00085">
    <property type="entry name" value="HNHc"/>
    <property type="match status" value="1"/>
</dbReference>
<dbReference type="GO" id="GO:0003676">
    <property type="term" value="F:nucleic acid binding"/>
    <property type="evidence" value="ECO:0007669"/>
    <property type="project" value="InterPro"/>
</dbReference>
<dbReference type="Proteomes" id="UP000320055">
    <property type="component" value="Unassembled WGS sequence"/>
</dbReference>
<organism evidence="2 3">
    <name type="scientific">Hyella patelloides LEGE 07179</name>
    <dbReference type="NCBI Taxonomy" id="945734"/>
    <lineage>
        <taxon>Bacteria</taxon>
        <taxon>Bacillati</taxon>
        <taxon>Cyanobacteriota</taxon>
        <taxon>Cyanophyceae</taxon>
        <taxon>Pleurocapsales</taxon>
        <taxon>Hyellaceae</taxon>
        <taxon>Hyella</taxon>
    </lineage>
</organism>
<dbReference type="InterPro" id="IPR025960">
    <property type="entry name" value="RVT_N"/>
</dbReference>
<dbReference type="Pfam" id="PF01844">
    <property type="entry name" value="HNH"/>
    <property type="match status" value="1"/>
</dbReference>
<protein>
    <submittedName>
        <fullName evidence="2">Group II intron reverse transcriptase/maturase</fullName>
    </submittedName>
</protein>
<dbReference type="OrthoDB" id="468044at2"/>
<dbReference type="PROSITE" id="PS50878">
    <property type="entry name" value="RT_POL"/>
    <property type="match status" value="1"/>
</dbReference>
<dbReference type="SUPFAM" id="SSF56672">
    <property type="entry name" value="DNA/RNA polymerases"/>
    <property type="match status" value="1"/>
</dbReference>
<dbReference type="InterPro" id="IPR002711">
    <property type="entry name" value="HNH"/>
</dbReference>
<dbReference type="InterPro" id="IPR013597">
    <property type="entry name" value="Mat_intron_G2"/>
</dbReference>
<dbReference type="Pfam" id="PF13655">
    <property type="entry name" value="RVT_N"/>
    <property type="match status" value="1"/>
</dbReference>
<dbReference type="EMBL" id="CAACVJ010000622">
    <property type="protein sequence ID" value="VEP17910.1"/>
    <property type="molecule type" value="Genomic_DNA"/>
</dbReference>
<evidence type="ECO:0000313" key="2">
    <source>
        <dbReference type="EMBL" id="VEP17910.1"/>
    </source>
</evidence>
<keyword evidence="2" id="KW-0548">Nucleotidyltransferase</keyword>
<dbReference type="PANTHER" id="PTHR34047">
    <property type="entry name" value="NUCLEAR INTRON MATURASE 1, MITOCHONDRIAL-RELATED"/>
    <property type="match status" value="1"/>
</dbReference>
<keyword evidence="2" id="KW-0695">RNA-directed DNA polymerase</keyword>
<dbReference type="Gene3D" id="1.10.30.50">
    <property type="match status" value="1"/>
</dbReference>
<dbReference type="GO" id="GO:0004519">
    <property type="term" value="F:endonuclease activity"/>
    <property type="evidence" value="ECO:0007669"/>
    <property type="project" value="InterPro"/>
</dbReference>
<dbReference type="InterPro" id="IPR043502">
    <property type="entry name" value="DNA/RNA_pol_sf"/>
</dbReference>
<evidence type="ECO:0000259" key="1">
    <source>
        <dbReference type="PROSITE" id="PS50878"/>
    </source>
</evidence>
<name>A0A563W2M9_9CYAN</name>
<gene>
    <name evidence="2" type="ORF">H1P_6590002</name>
</gene>